<feature type="domain" description="Alpha-2-macroglobulin bait region" evidence="7">
    <location>
        <begin position="465"/>
        <end position="614"/>
    </location>
</feature>
<dbReference type="Gene3D" id="2.60.40.690">
    <property type="entry name" value="Alpha-macroglobulin, receptor-binding domain"/>
    <property type="match status" value="1"/>
</dbReference>
<accession>A0AAD1TFU5</accession>
<dbReference type="InterPro" id="IPR009048">
    <property type="entry name" value="A-macroglobulin_rcpt-bd"/>
</dbReference>
<dbReference type="InterPro" id="IPR011626">
    <property type="entry name" value="Alpha-macroglobulin_TED"/>
</dbReference>
<dbReference type="SUPFAM" id="SSF81296">
    <property type="entry name" value="E set domains"/>
    <property type="match status" value="1"/>
</dbReference>
<dbReference type="SUPFAM" id="SSF48239">
    <property type="entry name" value="Terpenoid cyclases/Protein prenyltransferases"/>
    <property type="match status" value="1"/>
</dbReference>
<dbReference type="GO" id="GO:0005615">
    <property type="term" value="C:extracellular space"/>
    <property type="evidence" value="ECO:0007669"/>
    <property type="project" value="InterPro"/>
</dbReference>
<keyword evidence="6" id="KW-0325">Glycoprotein</keyword>
<dbReference type="PROSITE" id="PS00477">
    <property type="entry name" value="ALPHA_2_MACROGLOBULIN"/>
    <property type="match status" value="1"/>
</dbReference>
<dbReference type="InterPro" id="IPR008930">
    <property type="entry name" value="Terpenoid_cyclase/PrenylTrfase"/>
</dbReference>
<dbReference type="Pfam" id="PF07677">
    <property type="entry name" value="A2M_recep"/>
    <property type="match status" value="1"/>
</dbReference>
<dbReference type="Gene3D" id="2.60.40.1930">
    <property type="match status" value="2"/>
</dbReference>
<evidence type="ECO:0000256" key="2">
    <source>
        <dbReference type="ARBA" id="ARBA00022690"/>
    </source>
</evidence>
<feature type="domain" description="Alpha-2-macroglobulin" evidence="8">
    <location>
        <begin position="740"/>
        <end position="829"/>
    </location>
</feature>
<dbReference type="InterPro" id="IPR011625">
    <property type="entry name" value="A2M_N_BRD"/>
</dbReference>
<dbReference type="Proteomes" id="UP001295444">
    <property type="component" value="Chromosome 11"/>
</dbReference>
<dbReference type="InterPro" id="IPR019742">
    <property type="entry name" value="MacrogloblnA2_CS"/>
</dbReference>
<dbReference type="Pfam" id="PF07678">
    <property type="entry name" value="TED_complement"/>
    <property type="match status" value="1"/>
</dbReference>
<reference evidence="10" key="1">
    <citation type="submission" date="2022-03" db="EMBL/GenBank/DDBJ databases">
        <authorList>
            <person name="Alioto T."/>
            <person name="Alioto T."/>
            <person name="Gomez Garrido J."/>
        </authorList>
    </citation>
    <scope>NUCLEOTIDE SEQUENCE</scope>
</reference>
<evidence type="ECO:0000313" key="10">
    <source>
        <dbReference type="EMBL" id="CAH2322584.1"/>
    </source>
</evidence>
<evidence type="ECO:0000256" key="5">
    <source>
        <dbReference type="ARBA" id="ARBA00023157"/>
    </source>
</evidence>
<dbReference type="SUPFAM" id="SSF49410">
    <property type="entry name" value="Alpha-macroglobulin receptor domain"/>
    <property type="match status" value="1"/>
</dbReference>
<dbReference type="InterPro" id="IPR050473">
    <property type="entry name" value="A2M/Complement_sys"/>
</dbReference>
<evidence type="ECO:0000259" key="9">
    <source>
        <dbReference type="SMART" id="SM01361"/>
    </source>
</evidence>
<dbReference type="Gene3D" id="2.60.40.10">
    <property type="entry name" value="Immunoglobulins"/>
    <property type="match status" value="1"/>
</dbReference>
<name>A0AAD1TFU5_PELCU</name>
<dbReference type="SMART" id="SM01359">
    <property type="entry name" value="A2M_N_2"/>
    <property type="match status" value="1"/>
</dbReference>
<evidence type="ECO:0000313" key="11">
    <source>
        <dbReference type="Proteomes" id="UP001295444"/>
    </source>
</evidence>
<dbReference type="SMART" id="SM01419">
    <property type="entry name" value="Thiol-ester_cl"/>
    <property type="match status" value="1"/>
</dbReference>
<dbReference type="CDD" id="cd02897">
    <property type="entry name" value="A2M_2"/>
    <property type="match status" value="1"/>
</dbReference>
<comment type="similarity">
    <text evidence="1">Belongs to the protease inhibitor I39 (alpha-2-macroglobulin) family.</text>
</comment>
<dbReference type="FunFam" id="1.50.10.20:FF:000001">
    <property type="entry name" value="CD109 isoform 1"/>
    <property type="match status" value="1"/>
</dbReference>
<keyword evidence="11" id="KW-1185">Reference proteome</keyword>
<dbReference type="Pfam" id="PF07703">
    <property type="entry name" value="A2M_BRD"/>
    <property type="match status" value="1"/>
</dbReference>
<dbReference type="Gene3D" id="2.60.120.1540">
    <property type="match status" value="1"/>
</dbReference>
<dbReference type="Pfam" id="PF00207">
    <property type="entry name" value="A2M"/>
    <property type="match status" value="1"/>
</dbReference>
<gene>
    <name evidence="10" type="ORF">PECUL_23A031789</name>
</gene>
<dbReference type="InterPro" id="IPR014756">
    <property type="entry name" value="Ig_E-set"/>
</dbReference>
<evidence type="ECO:0000256" key="1">
    <source>
        <dbReference type="ARBA" id="ARBA00010952"/>
    </source>
</evidence>
<dbReference type="SMART" id="SM01361">
    <property type="entry name" value="A2M_recep"/>
    <property type="match status" value="1"/>
</dbReference>
<keyword evidence="2" id="KW-0646">Protease inhibitor</keyword>
<dbReference type="InterPro" id="IPR036595">
    <property type="entry name" value="A-macroglobulin_rcpt-bd_sf"/>
</dbReference>
<dbReference type="SMART" id="SM01360">
    <property type="entry name" value="A2M"/>
    <property type="match status" value="1"/>
</dbReference>
<dbReference type="InterPro" id="IPR041813">
    <property type="entry name" value="A2M_TED"/>
</dbReference>
<sequence>MGGQLIDQGSQLNRNFQVVLLEYMPEKSPVLGAVDQLTNMEQTGKLDDNECDSFVSVTLEVKERKVLSIHYERKSMDFDSRCDTEIDFILVEFHLSCSTSRWRISNGVVVQTDKPTYRPSQTVLFRILTLNEKFFTAKNQLSKRYHVVELKDSKSNRIAQWLDIKTNSGIVDLSFNLTSEPLLGTYTINVDNGQTLKTFIVQEEESYKYEGNGKGPSIHVMLDKDLNRNPCGSYHCIPPLFFLLADGFHRLFMCRAVLDAGESLDPLSGGVNGGSGPAMFQAYAATNIFIFKRVGVAHRRFTRINRTVRGDGISVIGEKKGVSEKTKRYTQMIFASPLKVNFRSQSSLSWLGMVIRDALMEEDGSGLFQSPCNLQQTSMIIMGTDRCPFISCIVQNGLSTIQIRVKISSDKQIPISFNAGTLKFQDMDTYYKVGHPYSITLVVLNRDGTMGFYKTLYATEAQSFLRMDPIFSVILCDKRVNIRVTYELSLRDLRDYRLIKMHWTIIGRTGILVSGQRSIFLTKADPVKGAFYLPIIFTSDFGPAPKMIGYILLNNGTMTADRLRFKTETCFPNKVNLKFPVREAVPKTLLNLHMEASADSVCGLRVVDKSVQISYTDQELTADKVYSLFQFSDRSGYDSRIDEINSLSCWKRYPWTFDRMLNGNTQFTDILSLFRDPGNIFPHALVGNMGTTFHMKRAQGLDAKLYFFMVQEVQFVEAPQIKYDSIPAPENNVREDFPETWLWELVEQSKMGKASLNVRVPDTITDWSAGIFCTGPSGFGLSAPTYVRAFQPFFVEMSLPYSVVLGELFTLKASVFNYLDDCATKAIGLKNSYAMVLRRTPDRPQGGGHSPKAAGASPQLCWVRRYWEVSCCWGKETGLSIPAATPATLDGVGAYGDILFPLTTLNDHMHKQLLIQTEGAVKQDTISTVLLGLSIRSSEKILGSFSVLLPDIVVENSVSAYIYVMGDLLGSSLQNLDNLLQMPYGCGEQNMLTTSTIVYVLQYLEATGQLTAEVRSKATSYLQSGYQRELNYKHSDGSYSAFGESDGEGSTWLTAFVVKCFSQGKLYIFIDEDLINKAVTWLGTLQQNDGCFKSVRIMFNAGSMGGVEDDVSLSAYITAALLEMGIPPINIILANALNCVRNKVPNLTNPYTQALLAYAFTLANDLTNRAILLNNLYQVAILSVDETHWEYALQSSGSEGGVSASVELSSYILLALVSGSDVTTEDIEKASRIVRWLIKQQNPSGGFSSTQDTVVAIQALSKYLRVTFRDQMNVLVNVSDKKGFQKRFQVNSQNRLLQQSETLPRVPGEYSLIVTGYGCVYIKSVLKYNMYPKASHLTFDLKVAVYHTQCNSQGLEQLRLAILVSYTGSRNASNMVLIQVELLSGFSPGEDTAALLQNMPEVKKVSITPNSVTIYLEKLTNIVQTYSIDIVQNLVVMNLKPAVVKVFDYYFPEENSVTSYTMISLCSNKLTNENVKIDRLVGAV</sequence>
<feature type="domain" description="Alpha-macroglobulin receptor-binding" evidence="9">
    <location>
        <begin position="1373"/>
        <end position="1460"/>
    </location>
</feature>
<protein>
    <submittedName>
        <fullName evidence="10">Pregnancy zone</fullName>
    </submittedName>
</protein>
<dbReference type="InterPro" id="IPR013783">
    <property type="entry name" value="Ig-like_fold"/>
</dbReference>
<dbReference type="GO" id="GO:0004867">
    <property type="term" value="F:serine-type endopeptidase inhibitor activity"/>
    <property type="evidence" value="ECO:0007669"/>
    <property type="project" value="UniProtKB-KW"/>
</dbReference>
<evidence type="ECO:0000256" key="3">
    <source>
        <dbReference type="ARBA" id="ARBA00022729"/>
    </source>
</evidence>
<dbReference type="InterPro" id="IPR001599">
    <property type="entry name" value="Macroglobln_a2"/>
</dbReference>
<dbReference type="PANTHER" id="PTHR11412:SF182">
    <property type="entry name" value="ALPHA-2-MACROGLOBULIN-LIKE PROTEIN 1"/>
    <property type="match status" value="1"/>
</dbReference>
<dbReference type="Gene3D" id="6.20.50.160">
    <property type="match status" value="1"/>
</dbReference>
<dbReference type="InterPro" id="IPR047565">
    <property type="entry name" value="Alpha-macroglob_thiol-ester_cl"/>
</dbReference>
<evidence type="ECO:0000259" key="7">
    <source>
        <dbReference type="SMART" id="SM01359"/>
    </source>
</evidence>
<dbReference type="FunFam" id="2.60.40.1930:FF:000001">
    <property type="entry name" value="CD109 isoform 3"/>
    <property type="match status" value="1"/>
</dbReference>
<evidence type="ECO:0000256" key="6">
    <source>
        <dbReference type="ARBA" id="ARBA00023180"/>
    </source>
</evidence>
<dbReference type="Pfam" id="PF01835">
    <property type="entry name" value="MG2"/>
    <property type="match status" value="1"/>
</dbReference>
<dbReference type="Gene3D" id="2.20.130.20">
    <property type="match status" value="1"/>
</dbReference>
<keyword evidence="5" id="KW-1015">Disulfide bond</keyword>
<dbReference type="EMBL" id="OW240922">
    <property type="protein sequence ID" value="CAH2322584.1"/>
    <property type="molecule type" value="Genomic_DNA"/>
</dbReference>
<organism evidence="10 11">
    <name type="scientific">Pelobates cultripes</name>
    <name type="common">Western spadefoot toad</name>
    <dbReference type="NCBI Taxonomy" id="61616"/>
    <lineage>
        <taxon>Eukaryota</taxon>
        <taxon>Metazoa</taxon>
        <taxon>Chordata</taxon>
        <taxon>Craniata</taxon>
        <taxon>Vertebrata</taxon>
        <taxon>Euteleostomi</taxon>
        <taxon>Amphibia</taxon>
        <taxon>Batrachia</taxon>
        <taxon>Anura</taxon>
        <taxon>Pelobatoidea</taxon>
        <taxon>Pelobatidae</taxon>
        <taxon>Pelobates</taxon>
    </lineage>
</organism>
<evidence type="ECO:0000256" key="4">
    <source>
        <dbReference type="ARBA" id="ARBA00022900"/>
    </source>
</evidence>
<dbReference type="PANTHER" id="PTHR11412">
    <property type="entry name" value="MACROGLOBULIN / COMPLEMENT"/>
    <property type="match status" value="1"/>
</dbReference>
<evidence type="ECO:0000259" key="8">
    <source>
        <dbReference type="SMART" id="SM01360"/>
    </source>
</evidence>
<dbReference type="Gene3D" id="1.50.10.20">
    <property type="match status" value="1"/>
</dbReference>
<dbReference type="InterPro" id="IPR002890">
    <property type="entry name" value="MG2"/>
</dbReference>
<keyword evidence="4" id="KW-0722">Serine protease inhibitor</keyword>
<keyword evidence="3" id="KW-0732">Signal</keyword>
<proteinExistence type="inferred from homology"/>